<dbReference type="Proteomes" id="UP001652338">
    <property type="component" value="Unassembled WGS sequence"/>
</dbReference>
<dbReference type="Pfam" id="PF19044">
    <property type="entry name" value="P-loop_TraG"/>
    <property type="match status" value="1"/>
</dbReference>
<dbReference type="EMBL" id="JAOQKE010000010">
    <property type="protein sequence ID" value="MCU6725530.1"/>
    <property type="molecule type" value="Genomic_DNA"/>
</dbReference>
<keyword evidence="3" id="KW-1185">Reference proteome</keyword>
<dbReference type="GO" id="GO:0005524">
    <property type="term" value="F:ATP binding"/>
    <property type="evidence" value="ECO:0007669"/>
    <property type="project" value="UniProtKB-KW"/>
</dbReference>
<name>A0ABT2SM26_9FIRM</name>
<evidence type="ECO:0000259" key="1">
    <source>
        <dbReference type="Pfam" id="PF19044"/>
    </source>
</evidence>
<keyword evidence="2" id="KW-0067">ATP-binding</keyword>
<sequence>MGWIGKSMLDFKEKSVKLYPVPKRVQELIPVHRISEDGIFELEKKPEDAEKLYDKAYWFEDANFSTMDDDGKTEFLKLWCKTLNSLNVSYKILVMNVNRDMEKVKAQVFLKNEDPEYEKLTRSMNRHMEQILMEGLSGMEQVRVLVISCKRKDVDAARNFFRSIEGNLQVNFRTLKSRLISISGIERIRMLHDFYRCGKEAEFQYDWDTLKKGKQDWHDIISPHVIKHGQNEYGEYDGSCIQMDGRYVTALYLPVFPASLNPDVIKRLTSGTYHLILTMDVAAVPMQYVTKRLEELLMQNGRAIEKQQETRNKQHAYSSDITYEKRQEKEELESYLDIIHDNDEKMSYVALYAVLSADTRQELENHLVAFRATAAEENLMFEPAYYRQIEVIQTAIPTGARYVTDMQPLFTQPVSALTPFIVQELYMPGGIYYGVNQISKNMLIGNRKMLKNGNGFTLGVTGGGKSMDVKIEMMQVLLNTKDDIIYVDPQNENEEFTPKLKGEFIRFGSATGHHVNPLGLDTWKYMDTKQTFIRDKAELMQAVFSMIQGGSLSAQDKSILIRCVQNIYKNIDPAKRKQVQAPTLREFSEELGRQPESNARELKLALEAWITEPMDIFAKQTNVNIHKRLTVFGLADLGDEQKGIGILILLELIRSRIAENCKRGVATWLYIDEFHNLVADEFSARRLQKIWKEVRKLGGLCTGITQQIVDLMQSKVVETMLSNSEYLSLLSMGDAELDILQGIFDVSDSLLEYVRNAPPGTGLLKFGEKYIPRDGRLPKDSEPYRMFNTNFHEKVQEEEERKNAV</sequence>
<dbReference type="SUPFAM" id="SSF52540">
    <property type="entry name" value="P-loop containing nucleoside triphosphate hydrolases"/>
    <property type="match status" value="1"/>
</dbReference>
<evidence type="ECO:0000313" key="2">
    <source>
        <dbReference type="EMBL" id="MCU6725530.1"/>
    </source>
</evidence>
<gene>
    <name evidence="2" type="ORF">OCV47_09235</name>
</gene>
<dbReference type="RefSeq" id="WP_262654793.1">
    <property type="nucleotide sequence ID" value="NZ_JAOQKE010000010.1"/>
</dbReference>
<dbReference type="PANTHER" id="PTHR30121">
    <property type="entry name" value="UNCHARACTERIZED PROTEIN YJGR-RELATED"/>
    <property type="match status" value="1"/>
</dbReference>
<evidence type="ECO:0000313" key="3">
    <source>
        <dbReference type="Proteomes" id="UP001652338"/>
    </source>
</evidence>
<dbReference type="InterPro" id="IPR051162">
    <property type="entry name" value="T4SS_component"/>
</dbReference>
<dbReference type="NCBIfam" id="NF045971">
    <property type="entry name" value="conju_CD1110"/>
    <property type="match status" value="1"/>
</dbReference>
<reference evidence="2 3" key="1">
    <citation type="journal article" date="2021" name="ISME Commun">
        <title>Automated analysis of genomic sequences facilitates high-throughput and comprehensive description of bacteria.</title>
        <authorList>
            <person name="Hitch T.C.A."/>
        </authorList>
    </citation>
    <scope>NUCLEOTIDE SEQUENCE [LARGE SCALE GENOMIC DNA]</scope>
    <source>
        <strain evidence="2 3">Sanger_29</strain>
    </source>
</reference>
<dbReference type="InterPro" id="IPR027417">
    <property type="entry name" value="P-loop_NTPase"/>
</dbReference>
<protein>
    <submittedName>
        <fullName evidence="2">ATP-binding protein</fullName>
    </submittedName>
</protein>
<dbReference type="PANTHER" id="PTHR30121:SF6">
    <property type="entry name" value="SLR6007 PROTEIN"/>
    <property type="match status" value="1"/>
</dbReference>
<accession>A0ABT2SM26</accession>
<keyword evidence="2" id="KW-0547">Nucleotide-binding</keyword>
<organism evidence="2 3">
    <name type="scientific">Muricoprocola aceti</name>
    <dbReference type="NCBI Taxonomy" id="2981772"/>
    <lineage>
        <taxon>Bacteria</taxon>
        <taxon>Bacillati</taxon>
        <taxon>Bacillota</taxon>
        <taxon>Clostridia</taxon>
        <taxon>Lachnospirales</taxon>
        <taxon>Lachnospiraceae</taxon>
        <taxon>Muricoprocola</taxon>
    </lineage>
</organism>
<proteinExistence type="predicted"/>
<dbReference type="InterPro" id="IPR043964">
    <property type="entry name" value="P-loop_TraG"/>
</dbReference>
<dbReference type="Gene3D" id="1.10.8.730">
    <property type="match status" value="1"/>
</dbReference>
<comment type="caution">
    <text evidence="2">The sequence shown here is derived from an EMBL/GenBank/DDBJ whole genome shotgun (WGS) entry which is preliminary data.</text>
</comment>
<feature type="domain" description="TraG P-loop" evidence="1">
    <location>
        <begin position="447"/>
        <end position="732"/>
    </location>
</feature>
<dbReference type="Gene3D" id="3.40.50.300">
    <property type="entry name" value="P-loop containing nucleotide triphosphate hydrolases"/>
    <property type="match status" value="1"/>
</dbReference>